<dbReference type="GO" id="GO:0042351">
    <property type="term" value="P:'de novo' GDP-L-fucose biosynthetic process"/>
    <property type="evidence" value="ECO:0007669"/>
    <property type="project" value="TreeGrafter"/>
</dbReference>
<comment type="cofactor">
    <cofactor evidence="2">
        <name>NADP(+)</name>
        <dbReference type="ChEBI" id="CHEBI:58349"/>
    </cofactor>
</comment>
<comment type="similarity">
    <text evidence="3">Belongs to the NAD(P)-dependent epimerase/dehydratase family. GDP-mannose 4,6-dehydratase subfamily.</text>
</comment>
<protein>
    <recommendedName>
        <fullName evidence="4">GDP-mannose 4,6-dehydratase</fullName>
        <ecNumber evidence="4">4.2.1.47</ecNumber>
    </recommendedName>
</protein>
<evidence type="ECO:0000256" key="5">
    <source>
        <dbReference type="ARBA" id="ARBA00023239"/>
    </source>
</evidence>
<sequence>MKKKALILGVTGQDGSFLAELLLSKGYQVHGLVRRSSTGNTVNIEHILDKIQVQSGDLSDATSLYRIIKDSRPDEIYNEADQDHAGWSYHAVDYASDITGAAVGRILEIIRQINGKIRFFQPLTSNMFGKTNICPQNEETPLRPQSPYAAAKVYAWMLSRYYRDVHGMFAACAILYNHESSRRTDSYVSRKIVKAAVNISKGLQKSLVLGEVDTPIDFGFAGDYVAAIWQIMQLPRADDFVIGTGEAHTVREFTEETFRLVGLDAGKYVTFDKKLVRPGKTSPLIADISKAKKAFGFTPAVRFKALVRLLVEDELNNE</sequence>
<dbReference type="InterPro" id="IPR036291">
    <property type="entry name" value="NAD(P)-bd_dom_sf"/>
</dbReference>
<comment type="catalytic activity">
    <reaction evidence="1">
        <text>GDP-alpha-D-mannose = GDP-4-dehydro-alpha-D-rhamnose + H2O</text>
        <dbReference type="Rhea" id="RHEA:23820"/>
        <dbReference type="ChEBI" id="CHEBI:15377"/>
        <dbReference type="ChEBI" id="CHEBI:57527"/>
        <dbReference type="ChEBI" id="CHEBI:57964"/>
        <dbReference type="EC" id="4.2.1.47"/>
    </reaction>
</comment>
<dbReference type="FunFam" id="3.40.50.720:FF:000924">
    <property type="entry name" value="GDP-mannose 4,6 dehydratase"/>
    <property type="match status" value="1"/>
</dbReference>
<dbReference type="EMBL" id="LCFP01000002">
    <property type="protein sequence ID" value="KKS98442.1"/>
    <property type="molecule type" value="Genomic_DNA"/>
</dbReference>
<evidence type="ECO:0000256" key="1">
    <source>
        <dbReference type="ARBA" id="ARBA00000188"/>
    </source>
</evidence>
<evidence type="ECO:0000256" key="4">
    <source>
        <dbReference type="ARBA" id="ARBA00011989"/>
    </source>
</evidence>
<keyword evidence="5 8" id="KW-0456">Lyase</keyword>
<organism evidence="8 9">
    <name type="scientific">Candidatus Gottesmanbacteria bacterium GW2011_GWA2_43_14</name>
    <dbReference type="NCBI Taxonomy" id="1618443"/>
    <lineage>
        <taxon>Bacteria</taxon>
        <taxon>Candidatus Gottesmaniibacteriota</taxon>
    </lineage>
</organism>
<dbReference type="GO" id="GO:0008446">
    <property type="term" value="F:GDP-mannose 4,6-dehydratase activity"/>
    <property type="evidence" value="ECO:0007669"/>
    <property type="project" value="UniProtKB-EC"/>
</dbReference>
<dbReference type="PANTHER" id="PTHR43715">
    <property type="entry name" value="GDP-MANNOSE 4,6-DEHYDRATASE"/>
    <property type="match status" value="1"/>
</dbReference>
<proteinExistence type="inferred from homology"/>
<dbReference type="Pfam" id="PF16363">
    <property type="entry name" value="GDP_Man_Dehyd"/>
    <property type="match status" value="1"/>
</dbReference>
<comment type="function">
    <text evidence="6">Catalyzes the conversion of GDP-D-mannose to GDP-4-dehydro-6-deoxy-D-mannose.</text>
</comment>
<feature type="domain" description="NAD(P)-binding" evidence="7">
    <location>
        <begin position="6"/>
        <end position="308"/>
    </location>
</feature>
<dbReference type="SUPFAM" id="SSF51735">
    <property type="entry name" value="NAD(P)-binding Rossmann-fold domains"/>
    <property type="match status" value="1"/>
</dbReference>
<evidence type="ECO:0000256" key="2">
    <source>
        <dbReference type="ARBA" id="ARBA00001937"/>
    </source>
</evidence>
<evidence type="ECO:0000313" key="9">
    <source>
        <dbReference type="Proteomes" id="UP000034894"/>
    </source>
</evidence>
<reference evidence="8 9" key="1">
    <citation type="journal article" date="2015" name="Nature">
        <title>rRNA introns, odd ribosomes, and small enigmatic genomes across a large radiation of phyla.</title>
        <authorList>
            <person name="Brown C.T."/>
            <person name="Hug L.A."/>
            <person name="Thomas B.C."/>
            <person name="Sharon I."/>
            <person name="Castelle C.J."/>
            <person name="Singh A."/>
            <person name="Wilkins M.J."/>
            <person name="Williams K.H."/>
            <person name="Banfield J.F."/>
        </authorList>
    </citation>
    <scope>NUCLEOTIDE SEQUENCE [LARGE SCALE GENOMIC DNA]</scope>
</reference>
<name>A0A0G1DLH7_9BACT</name>
<dbReference type="InterPro" id="IPR016040">
    <property type="entry name" value="NAD(P)-bd_dom"/>
</dbReference>
<dbReference type="Gene3D" id="3.40.50.720">
    <property type="entry name" value="NAD(P)-binding Rossmann-like Domain"/>
    <property type="match status" value="1"/>
</dbReference>
<accession>A0A0G1DLH7</accession>
<evidence type="ECO:0000313" key="8">
    <source>
        <dbReference type="EMBL" id="KKS98442.1"/>
    </source>
</evidence>
<dbReference type="Gene3D" id="3.90.25.10">
    <property type="entry name" value="UDP-galactose 4-epimerase, domain 1"/>
    <property type="match status" value="1"/>
</dbReference>
<dbReference type="PANTHER" id="PTHR43715:SF1">
    <property type="entry name" value="GDP-MANNOSE 4,6 DEHYDRATASE"/>
    <property type="match status" value="1"/>
</dbReference>
<dbReference type="PATRIC" id="fig|1618443.3.peg.430"/>
<dbReference type="STRING" id="1618443.UV73_C0002G0156"/>
<gene>
    <name evidence="8" type="ORF">UV73_C0002G0156</name>
</gene>
<dbReference type="InterPro" id="IPR006368">
    <property type="entry name" value="GDP_Man_deHydtase"/>
</dbReference>
<comment type="caution">
    <text evidence="8">The sequence shown here is derived from an EMBL/GenBank/DDBJ whole genome shotgun (WGS) entry which is preliminary data.</text>
</comment>
<dbReference type="EC" id="4.2.1.47" evidence="4"/>
<evidence type="ECO:0000256" key="3">
    <source>
        <dbReference type="ARBA" id="ARBA00009263"/>
    </source>
</evidence>
<evidence type="ECO:0000259" key="7">
    <source>
        <dbReference type="Pfam" id="PF16363"/>
    </source>
</evidence>
<evidence type="ECO:0000256" key="6">
    <source>
        <dbReference type="ARBA" id="ARBA00059383"/>
    </source>
</evidence>
<dbReference type="CDD" id="cd05260">
    <property type="entry name" value="GDP_MD_SDR_e"/>
    <property type="match status" value="1"/>
</dbReference>
<dbReference type="Proteomes" id="UP000034894">
    <property type="component" value="Unassembled WGS sequence"/>
</dbReference>
<dbReference type="AlphaFoldDB" id="A0A0G1DLH7"/>